<evidence type="ECO:0000313" key="2">
    <source>
        <dbReference type="EMBL" id="KAF1301437.1"/>
    </source>
</evidence>
<evidence type="ECO:0000256" key="1">
    <source>
        <dbReference type="SAM" id="Phobius"/>
    </source>
</evidence>
<protein>
    <recommendedName>
        <fullName evidence="4">ABC transporter permease</fullName>
    </recommendedName>
</protein>
<accession>A0ABQ6YVS9</accession>
<dbReference type="Proteomes" id="UP000782705">
    <property type="component" value="Unassembled WGS sequence"/>
</dbReference>
<evidence type="ECO:0000313" key="3">
    <source>
        <dbReference type="Proteomes" id="UP000782705"/>
    </source>
</evidence>
<proteinExistence type="predicted"/>
<organism evidence="2 3">
    <name type="scientific">Candidatus Enterococcus willemsii</name>
    <dbReference type="NCBI Taxonomy" id="1857215"/>
    <lineage>
        <taxon>Bacteria</taxon>
        <taxon>Bacillati</taxon>
        <taxon>Bacillota</taxon>
        <taxon>Bacilli</taxon>
        <taxon>Lactobacillales</taxon>
        <taxon>Enterococcaceae</taxon>
        <taxon>Enterococcus</taxon>
    </lineage>
</organism>
<keyword evidence="3" id="KW-1185">Reference proteome</keyword>
<comment type="caution">
    <text evidence="2">The sequence shown here is derived from an EMBL/GenBank/DDBJ whole genome shotgun (WGS) entry which is preliminary data.</text>
</comment>
<feature type="transmembrane region" description="Helical" evidence="1">
    <location>
        <begin position="209"/>
        <end position="230"/>
    </location>
</feature>
<evidence type="ECO:0008006" key="4">
    <source>
        <dbReference type="Google" id="ProtNLM"/>
    </source>
</evidence>
<keyword evidence="1" id="KW-0812">Transmembrane</keyword>
<feature type="transmembrane region" description="Helical" evidence="1">
    <location>
        <begin position="97"/>
        <end position="119"/>
    </location>
</feature>
<dbReference type="EMBL" id="MAEL01000057">
    <property type="protein sequence ID" value="KAF1301437.1"/>
    <property type="molecule type" value="Genomic_DNA"/>
</dbReference>
<name>A0ABQ6YVS9_9ENTE</name>
<feature type="transmembrane region" description="Helical" evidence="1">
    <location>
        <begin position="58"/>
        <end position="76"/>
    </location>
</feature>
<keyword evidence="1" id="KW-0472">Membrane</keyword>
<gene>
    <name evidence="2" type="ORF">BAU17_05795</name>
</gene>
<feature type="transmembrane region" description="Helical" evidence="1">
    <location>
        <begin position="165"/>
        <end position="189"/>
    </location>
</feature>
<keyword evidence="1" id="KW-1133">Transmembrane helix</keyword>
<reference evidence="2 3" key="1">
    <citation type="submission" date="2016-06" db="EMBL/GenBank/DDBJ databases">
        <title>Four novel species of enterococci isolated from chicken manure.</title>
        <authorList>
            <person name="Van Tyne D."/>
        </authorList>
    </citation>
    <scope>NUCLEOTIDE SEQUENCE [LARGE SCALE GENOMIC DNA]</scope>
    <source>
        <strain evidence="2 3">CU12B</strain>
    </source>
</reference>
<dbReference type="RefSeq" id="WP_161903217.1">
    <property type="nucleotide sequence ID" value="NZ_MAEL01000057.1"/>
</dbReference>
<sequence length="237" mass="27346">MINTWKHEVLYMKYSKKYRSILLLVVGLTLFFTIYLGLSQNNLDNQVMKNIFEQFRPIYWIICMYMMTDLLSTDYHSKTLKNNIWKTTRGVYLLSKVSLASLACLFLLLVHFVTSWAFLNVAGSGVSFTMYQPFWLLVGANLSLLFFATILAFIMTLFENESVVIGVAIGMTLVVFIIESLDGRLAMYLPTMLLITLENMRKTELVTTSFVLVSYFSLAFLLFLGTIKLIDRKDIYI</sequence>
<feature type="transmembrane region" description="Helical" evidence="1">
    <location>
        <begin position="134"/>
        <end position="158"/>
    </location>
</feature>
<feature type="transmembrane region" description="Helical" evidence="1">
    <location>
        <begin position="21"/>
        <end position="38"/>
    </location>
</feature>